<feature type="region of interest" description="Disordered" evidence="5">
    <location>
        <begin position="1033"/>
        <end position="1073"/>
    </location>
</feature>
<keyword evidence="3" id="KW-0677">Repeat</keyword>
<dbReference type="SMART" id="SM00369">
    <property type="entry name" value="LRR_TYP"/>
    <property type="match status" value="4"/>
</dbReference>
<evidence type="ECO:0000256" key="2">
    <source>
        <dbReference type="ARBA" id="ARBA00022729"/>
    </source>
</evidence>
<dbReference type="InterPro" id="IPR013783">
    <property type="entry name" value="Ig-like_fold"/>
</dbReference>
<dbReference type="AlphaFoldDB" id="A0A4E0RNJ3"/>
<keyword evidence="1" id="KW-0433">Leucine-rich repeat</keyword>
<keyword evidence="4" id="KW-1015">Disulfide bond</keyword>
<dbReference type="InterPro" id="IPR000483">
    <property type="entry name" value="Cys-rich_flank_reg_C"/>
</dbReference>
<feature type="compositionally biased region" description="Polar residues" evidence="5">
    <location>
        <begin position="1037"/>
        <end position="1051"/>
    </location>
</feature>
<feature type="compositionally biased region" description="Polar residues" evidence="5">
    <location>
        <begin position="796"/>
        <end position="812"/>
    </location>
</feature>
<feature type="compositionally biased region" description="Low complexity" evidence="5">
    <location>
        <begin position="782"/>
        <end position="795"/>
    </location>
</feature>
<dbReference type="PROSITE" id="PS50835">
    <property type="entry name" value="IG_LIKE"/>
    <property type="match status" value="1"/>
</dbReference>
<dbReference type="PANTHER" id="PTHR24366:SF168">
    <property type="entry name" value="GH22922P-RELATED"/>
    <property type="match status" value="1"/>
</dbReference>
<dbReference type="SMART" id="SM00082">
    <property type="entry name" value="LRRCT"/>
    <property type="match status" value="1"/>
</dbReference>
<evidence type="ECO:0000313" key="7">
    <source>
        <dbReference type="EMBL" id="THD28461.1"/>
    </source>
</evidence>
<feature type="compositionally biased region" description="Low complexity" evidence="5">
    <location>
        <begin position="1055"/>
        <end position="1073"/>
    </location>
</feature>
<dbReference type="CDD" id="cd00096">
    <property type="entry name" value="Ig"/>
    <property type="match status" value="1"/>
</dbReference>
<feature type="region of interest" description="Disordered" evidence="5">
    <location>
        <begin position="782"/>
        <end position="812"/>
    </location>
</feature>
<sequence>MWPHLRCSMAKCRTPLTNGNRSMRIIVSSSPPIHSAILHVTSPSLNVSLVCTVLIVMFCVRNENHVDAVQGCSVFFQPDFKWKKAICDSETSRLDRIPSDLPSNLVELHVTHQFITVLGAEGLRELVHLQTLAIESSGLRRVMLDAFHSLANLTQLNLRNNSLQLGYNGLPAEVVRRLPRLRMLNLAENPVDIVPDLFFVIPGSGVPSPLHRLWLGSTKSVAMHVERQAFVGLRYLRLLDLSDAKLTTLPVSVAGHLDLMLDLKELYLGGNPWHCDCQLRWLRTWFVGRQARNKLIYLQQRMNRYGRQVVSEPTCFSPEQLRDRKLFGSDTVGTVDFSETNCAPTLLTVHQNVTLMVNKVNKLTCEFYADPKASVSWFQDGMPIKNDSRFSVVNQFLEETLVSNLYARFTQVGKTETISCSLDGYHGDVTATYYVTVVPYDATLDDDQSVVPGGLTSAGLSVTHQSWIYAGVGAGTLFILLTAIGVGIFYCCDPRSHADQTFQRIVSKDQVNRLRSCYGCQNVTSSSRKQNGEDTRKTSTEVSGVRSEDTRSQNGDASEGIELCARNTPLSASSADQPLPKSIIDTSGNLDTITSTIPSVSTAQSNLTPLGGSLIRETVSTGENRLLVSCDGPEPTVLLATRFSTYNELSSPSSVYGVFGTNKLSPAIKVTLPGSVGNYICSPSFPGQNPTDGLPDKTHIYASPAPVTNLYGLQKTPQLISLPKAHYSTPCPVHGSIQLNRVEFSQTQNSAATNESLISIDTNQNAGGTAGLFRLNTITSTHSTVTKSSPPKSTVLASKSNSFGTKSCSDLSGKSRLSALPEYWYRPASNRTQFRTSVADHEGTEDNPEDEEVDDEDEEDVEGMEEDEEEEEEEEEEDLEEDDDDDSDLLPHSRIVIPTVKPDISFRSAAQFADPRRFKSRGGTTLHRPKSFTVLNSRMIGSKPSLIIPQSGSVHRMHSDTRCAGRGYPYSSNEKILSSSGLNTSPTRHTVGLKLRSVSRITPQRTTMARQLPLPSGGPPCKAYMRTSFNDDLDRIPTSSAVHETTGSNPDTSEETWNSNSESETPTEETSSLTQAIEVMSNTERSAYEENEFISFPRQAAVRHRGSSSTLNFPPTRRSKYPTTGGYPCAPATSKPGRIRSENAGVYRVATLPSRFRQSRSPGSVSSSAILSGPMMRTAVPGGSYRDFVTLQGRASAQRSQTLIRPGSKHKLDTDSGTDNND</sequence>
<dbReference type="SUPFAM" id="SSF52058">
    <property type="entry name" value="L domain-like"/>
    <property type="match status" value="1"/>
</dbReference>
<accession>A0A4E0RNJ3</accession>
<protein>
    <recommendedName>
        <fullName evidence="6">Ig-like domain-containing protein</fullName>
    </recommendedName>
</protein>
<name>A0A4E0RNJ3_FASHE</name>
<feature type="region of interest" description="Disordered" evidence="5">
    <location>
        <begin position="524"/>
        <end position="558"/>
    </location>
</feature>
<reference evidence="7" key="1">
    <citation type="submission" date="2019-03" db="EMBL/GenBank/DDBJ databases">
        <title>Improved annotation for the trematode Fasciola hepatica.</title>
        <authorList>
            <person name="Choi Y.-J."/>
            <person name="Martin J."/>
            <person name="Mitreva M."/>
        </authorList>
    </citation>
    <scope>NUCLEOTIDE SEQUENCE [LARGE SCALE GENOMIC DNA]</scope>
</reference>
<feature type="region of interest" description="Disordered" evidence="5">
    <location>
        <begin position="834"/>
        <end position="890"/>
    </location>
</feature>
<dbReference type="EMBL" id="JXXN02000147">
    <property type="protein sequence ID" value="THD28461.1"/>
    <property type="molecule type" value="Genomic_DNA"/>
</dbReference>
<comment type="caution">
    <text evidence="7">The sequence shown here is derived from an EMBL/GenBank/DDBJ whole genome shotgun (WGS) entry which is preliminary data.</text>
</comment>
<feature type="region of interest" description="Disordered" evidence="5">
    <location>
        <begin position="1193"/>
        <end position="1222"/>
    </location>
</feature>
<evidence type="ECO:0000256" key="4">
    <source>
        <dbReference type="ARBA" id="ARBA00023157"/>
    </source>
</evidence>
<dbReference type="Gene3D" id="2.60.40.10">
    <property type="entry name" value="Immunoglobulins"/>
    <property type="match status" value="1"/>
</dbReference>
<dbReference type="InterPro" id="IPR001611">
    <property type="entry name" value="Leu-rich_rpt"/>
</dbReference>
<dbReference type="Gene3D" id="3.80.10.10">
    <property type="entry name" value="Ribonuclease Inhibitor"/>
    <property type="match status" value="2"/>
</dbReference>
<dbReference type="InterPro" id="IPR013098">
    <property type="entry name" value="Ig_I-set"/>
</dbReference>
<gene>
    <name evidence="7" type="ORF">D915_000683</name>
</gene>
<evidence type="ECO:0000256" key="3">
    <source>
        <dbReference type="ARBA" id="ARBA00022737"/>
    </source>
</evidence>
<dbReference type="PANTHER" id="PTHR24366">
    <property type="entry name" value="IG(IMMUNOGLOBULIN) AND LRR(LEUCINE RICH REPEAT) DOMAINS"/>
    <property type="match status" value="1"/>
</dbReference>
<dbReference type="InterPro" id="IPR003591">
    <property type="entry name" value="Leu-rich_rpt_typical-subtyp"/>
</dbReference>
<dbReference type="InterPro" id="IPR032675">
    <property type="entry name" value="LRR_dom_sf"/>
</dbReference>
<feature type="domain" description="Ig-like" evidence="6">
    <location>
        <begin position="344"/>
        <end position="436"/>
    </location>
</feature>
<keyword evidence="8" id="KW-1185">Reference proteome</keyword>
<feature type="compositionally biased region" description="Polar residues" evidence="5">
    <location>
        <begin position="1193"/>
        <end position="1203"/>
    </location>
</feature>
<keyword evidence="2" id="KW-0732">Signal</keyword>
<organism evidence="7 8">
    <name type="scientific">Fasciola hepatica</name>
    <name type="common">Liver fluke</name>
    <dbReference type="NCBI Taxonomy" id="6192"/>
    <lineage>
        <taxon>Eukaryota</taxon>
        <taxon>Metazoa</taxon>
        <taxon>Spiralia</taxon>
        <taxon>Lophotrochozoa</taxon>
        <taxon>Platyhelminthes</taxon>
        <taxon>Trematoda</taxon>
        <taxon>Digenea</taxon>
        <taxon>Plagiorchiida</taxon>
        <taxon>Echinostomata</taxon>
        <taxon>Echinostomatoidea</taxon>
        <taxon>Fasciolidae</taxon>
        <taxon>Fasciola</taxon>
    </lineage>
</organism>
<feature type="compositionally biased region" description="Acidic residues" evidence="5">
    <location>
        <begin position="845"/>
        <end position="888"/>
    </location>
</feature>
<dbReference type="Pfam" id="PF07679">
    <property type="entry name" value="I-set"/>
    <property type="match status" value="1"/>
</dbReference>
<feature type="region of interest" description="Disordered" evidence="5">
    <location>
        <begin position="1105"/>
        <end position="1138"/>
    </location>
</feature>
<evidence type="ECO:0000313" key="8">
    <source>
        <dbReference type="Proteomes" id="UP000230066"/>
    </source>
</evidence>
<dbReference type="InterPro" id="IPR007110">
    <property type="entry name" value="Ig-like_dom"/>
</dbReference>
<evidence type="ECO:0000259" key="6">
    <source>
        <dbReference type="PROSITE" id="PS50835"/>
    </source>
</evidence>
<proteinExistence type="predicted"/>
<dbReference type="InterPro" id="IPR036179">
    <property type="entry name" value="Ig-like_dom_sf"/>
</dbReference>
<evidence type="ECO:0000256" key="1">
    <source>
        <dbReference type="ARBA" id="ARBA00022614"/>
    </source>
</evidence>
<dbReference type="SUPFAM" id="SSF48726">
    <property type="entry name" value="Immunoglobulin"/>
    <property type="match status" value="1"/>
</dbReference>
<feature type="compositionally biased region" description="Basic and acidic residues" evidence="5">
    <location>
        <begin position="530"/>
        <end position="539"/>
    </location>
</feature>
<evidence type="ECO:0000256" key="5">
    <source>
        <dbReference type="SAM" id="MobiDB-lite"/>
    </source>
</evidence>
<dbReference type="Pfam" id="PF13855">
    <property type="entry name" value="LRR_8"/>
    <property type="match status" value="1"/>
</dbReference>
<dbReference type="Proteomes" id="UP000230066">
    <property type="component" value="Unassembled WGS sequence"/>
</dbReference>